<feature type="compositionally biased region" description="Basic and acidic residues" evidence="3">
    <location>
        <begin position="310"/>
        <end position="345"/>
    </location>
</feature>
<dbReference type="InterPro" id="IPR040793">
    <property type="entry name" value="CDH1_2_SANT_HL1"/>
</dbReference>
<gene>
    <name evidence="5" type="ORF">PANDA_013470</name>
</gene>
<dbReference type="Pfam" id="PF13907">
    <property type="entry name" value="CHD1-like_C"/>
    <property type="match status" value="1"/>
</dbReference>
<name>D2HP05_AILME</name>
<proteinExistence type="predicted"/>
<protein>
    <recommendedName>
        <fullName evidence="4">Chromodomain-helicase-DNA-binding protein 1-like C-terminal domain-containing protein</fullName>
    </recommendedName>
</protein>
<dbReference type="EMBL" id="GL193110">
    <property type="protein sequence ID" value="EFB14657.1"/>
    <property type="molecule type" value="Genomic_DNA"/>
</dbReference>
<evidence type="ECO:0000259" key="4">
    <source>
        <dbReference type="SMART" id="SM01176"/>
    </source>
</evidence>
<dbReference type="PANTHER" id="PTHR21765:SF1">
    <property type="entry name" value="CHD1 HELICAL C-TERMINAL DOMAIN CONTAINING PROTEIN 1"/>
    <property type="match status" value="1"/>
</dbReference>
<organism evidence="5">
    <name type="scientific">Ailuropoda melanoleuca</name>
    <name type="common">Giant panda</name>
    <dbReference type="NCBI Taxonomy" id="9646"/>
    <lineage>
        <taxon>Eukaryota</taxon>
        <taxon>Metazoa</taxon>
        <taxon>Chordata</taxon>
        <taxon>Craniata</taxon>
        <taxon>Vertebrata</taxon>
        <taxon>Euteleostomi</taxon>
        <taxon>Mammalia</taxon>
        <taxon>Eutheria</taxon>
        <taxon>Laurasiatheria</taxon>
        <taxon>Carnivora</taxon>
        <taxon>Caniformia</taxon>
        <taxon>Ursidae</taxon>
        <taxon>Ailuropoda</taxon>
    </lineage>
</organism>
<feature type="compositionally biased region" description="Basic and acidic residues" evidence="3">
    <location>
        <begin position="461"/>
        <end position="475"/>
    </location>
</feature>
<dbReference type="SMART" id="SM01176">
    <property type="entry name" value="DUF4208"/>
    <property type="match status" value="1"/>
</dbReference>
<evidence type="ECO:0000256" key="1">
    <source>
        <dbReference type="ARBA" id="ARBA00004123"/>
    </source>
</evidence>
<accession>D2HP05</accession>
<dbReference type="InParanoid" id="D2HP05"/>
<dbReference type="Pfam" id="PF18375">
    <property type="entry name" value="CDH1_2_SANT_HL1"/>
    <property type="match status" value="1"/>
</dbReference>
<dbReference type="AlphaFoldDB" id="D2HP05"/>
<dbReference type="GO" id="GO:0005634">
    <property type="term" value="C:nucleus"/>
    <property type="evidence" value="ECO:0007669"/>
    <property type="project" value="UniProtKB-SubCell"/>
</dbReference>
<dbReference type="FunFam" id="1.10.10.60:FF:000106">
    <property type="entry name" value="Chromodomain-helicase-DNA-binding protein 2 isoform 1"/>
    <property type="match status" value="1"/>
</dbReference>
<evidence type="ECO:0000256" key="3">
    <source>
        <dbReference type="SAM" id="MobiDB-lite"/>
    </source>
</evidence>
<dbReference type="Pfam" id="PF23588">
    <property type="entry name" value="HTH_CHD1_Hrp3"/>
    <property type="match status" value="1"/>
</dbReference>
<dbReference type="PANTHER" id="PTHR21765">
    <property type="entry name" value="SIMILAR TO CHROMODOMAIN-HELICASE-DNA-BINDING PROTEIN 1 (CHD-1)"/>
    <property type="match status" value="1"/>
</dbReference>
<feature type="compositionally biased region" description="Basic residues" evidence="3">
    <location>
        <begin position="249"/>
        <end position="260"/>
    </location>
</feature>
<feature type="region of interest" description="Disordered" evidence="3">
    <location>
        <begin position="454"/>
        <end position="539"/>
    </location>
</feature>
<feature type="compositionally biased region" description="Polar residues" evidence="3">
    <location>
        <begin position="485"/>
        <end position="499"/>
    </location>
</feature>
<sequence>MINKVEKNVFAEASLYKTKWLECIARDAELVDKSVADLKRLGELIHNSCVSAMQEYEEQLKENASEGKGPGKKRGPTIKISGVQVNVKSIIQHEEEFEMLHKSIPVDPEEKKKYCLTCRVKAAHFDVEWGVEDDSRLLLGIYEHGYGNWELIKTDPELKLTDKILPVETDKKPQGKQLQTRADYLLKLLRKSLEKKGAVTGGEEAYVAVSLYCALSFGIWNIAVATVRIPPGSSGTADPGLLVMMGPRGKAKLKKRKPRVKKENKEPRLKDEHGVEFSSPRHSDNPSEEGEVKEDGLEKSPMKKKQKKKENKENKEKQMSSRKDKEGDKERKKSKDKKEKPKGGDAKSSSKSKRSQGPVHITAGSEPVPIGEDEDDDLDQETFSICKERMRPVKKALKQLDKPDKGLNVQEQLEHTRNCLLKIGDRIAECLKAYSDQEHIKLWRRCSVRWHPADRGPCSQDFRRREQKKKDDVISGKKPFRAEASGSSRDSLISQSHTPHNLHPQKPHLPASHGPQMHGHPRDNYNHPNKRHFSNADRGDWQRERKFNYGGGNNPPWGSDRHHQYEQHWYKDHHYGDRRHMDAHRSGSYRPNSLSRKRPYDQYSSDRDHRGHRDYYDSHSFSPSMGNQNTSHIVLQTFYPDARELHQAVRCTRDSVTNSHRDTGILQTKIHSSAGAVARGPAPVVFRLI</sequence>
<dbReference type="InterPro" id="IPR039880">
    <property type="entry name" value="CHCT1-like"/>
</dbReference>
<evidence type="ECO:0000313" key="5">
    <source>
        <dbReference type="EMBL" id="EFB14657.1"/>
    </source>
</evidence>
<evidence type="ECO:0000256" key="2">
    <source>
        <dbReference type="ARBA" id="ARBA00023242"/>
    </source>
</evidence>
<feature type="domain" description="Chromodomain-helicase-DNA-binding protein 1-like C-terminal" evidence="4">
    <location>
        <begin position="365"/>
        <end position="450"/>
    </location>
</feature>
<dbReference type="InterPro" id="IPR025260">
    <property type="entry name" value="CHD1-like_C"/>
</dbReference>
<keyword evidence="2" id="KW-0539">Nucleus</keyword>
<dbReference type="Gene3D" id="1.10.10.60">
    <property type="entry name" value="Homeodomain-like"/>
    <property type="match status" value="1"/>
</dbReference>
<feature type="region of interest" description="Disordered" evidence="3">
    <location>
        <begin position="580"/>
        <end position="628"/>
    </location>
</feature>
<reference evidence="5" key="1">
    <citation type="journal article" date="2010" name="Nature">
        <title>The sequence and de novo assembly of the giant panda genome.</title>
        <authorList>
            <person name="Li R."/>
            <person name="Fan W."/>
            <person name="Tian G."/>
            <person name="Zhu H."/>
            <person name="He L."/>
            <person name="Cai J."/>
            <person name="Huang Q."/>
            <person name="Cai Q."/>
            <person name="Li B."/>
            <person name="Bai Y."/>
            <person name="Zhang Z."/>
            <person name="Zhang Y."/>
            <person name="Wang W."/>
            <person name="Li J."/>
            <person name="Wei F."/>
            <person name="Li H."/>
            <person name="Jian M."/>
            <person name="Li J."/>
            <person name="Zhang Z."/>
            <person name="Nielsen R."/>
            <person name="Li D."/>
            <person name="Gu W."/>
            <person name="Yang Z."/>
            <person name="Xuan Z."/>
            <person name="Ryder O.A."/>
            <person name="Leung F.C."/>
            <person name="Zhou Y."/>
            <person name="Cao J."/>
            <person name="Sun X."/>
            <person name="Fu Y."/>
            <person name="Fang X."/>
            <person name="Guo X."/>
            <person name="Wang B."/>
            <person name="Hou R."/>
            <person name="Shen F."/>
            <person name="Mu B."/>
            <person name="Ni P."/>
            <person name="Lin R."/>
            <person name="Qian W."/>
            <person name="Wang G."/>
            <person name="Yu C."/>
            <person name="Nie W."/>
            <person name="Wang J."/>
            <person name="Wu Z."/>
            <person name="Liang H."/>
            <person name="Min J."/>
            <person name="Wu Q."/>
            <person name="Cheng S."/>
            <person name="Ruan J."/>
            <person name="Wang M."/>
            <person name="Shi Z."/>
            <person name="Wen M."/>
            <person name="Liu B."/>
            <person name="Ren X."/>
            <person name="Zheng H."/>
            <person name="Dong D."/>
            <person name="Cook K."/>
            <person name="Shan G."/>
            <person name="Zhang H."/>
            <person name="Kosiol C."/>
            <person name="Xie X."/>
            <person name="Lu Z."/>
            <person name="Zheng H."/>
            <person name="Li Y."/>
            <person name="Steiner C.C."/>
            <person name="Lam T.T."/>
            <person name="Lin S."/>
            <person name="Zhang Q."/>
            <person name="Li G."/>
            <person name="Tian J."/>
            <person name="Gong T."/>
            <person name="Liu H."/>
            <person name="Zhang D."/>
            <person name="Fang L."/>
            <person name="Ye C."/>
            <person name="Zhang J."/>
            <person name="Hu W."/>
            <person name="Xu A."/>
            <person name="Ren Y."/>
            <person name="Zhang G."/>
            <person name="Bruford M.W."/>
            <person name="Li Q."/>
            <person name="Ma L."/>
            <person name="Guo Y."/>
            <person name="An N."/>
            <person name="Hu Y."/>
            <person name="Zheng Y."/>
            <person name="Shi Y."/>
            <person name="Li Z."/>
            <person name="Liu Q."/>
            <person name="Chen Y."/>
            <person name="Zhao J."/>
            <person name="Qu N."/>
            <person name="Zhao S."/>
            <person name="Tian F."/>
            <person name="Wang X."/>
            <person name="Wang H."/>
            <person name="Xu L."/>
            <person name="Liu X."/>
            <person name="Vinar T."/>
            <person name="Wang Y."/>
            <person name="Lam T.W."/>
            <person name="Yiu S.M."/>
            <person name="Liu S."/>
            <person name="Zhang H."/>
            <person name="Li D."/>
            <person name="Huang Y."/>
            <person name="Wang X."/>
            <person name="Yang G."/>
            <person name="Jiang Z."/>
            <person name="Wang J."/>
            <person name="Qin N."/>
            <person name="Li L."/>
            <person name="Li J."/>
            <person name="Bolund L."/>
            <person name="Kristiansen K."/>
            <person name="Wong G.K."/>
            <person name="Olson M."/>
            <person name="Zhang X."/>
            <person name="Li S."/>
            <person name="Yang H."/>
            <person name="Wang J."/>
            <person name="Wang J."/>
        </authorList>
    </citation>
    <scope>NUCLEOTIDE SEQUENCE [LARGE SCALE GENOMIC DNA]</scope>
</reference>
<feature type="compositionally biased region" description="Acidic residues" evidence="3">
    <location>
        <begin position="371"/>
        <end position="380"/>
    </location>
</feature>
<feature type="region of interest" description="Disordered" evidence="3">
    <location>
        <begin position="233"/>
        <end position="381"/>
    </location>
</feature>
<dbReference type="InterPro" id="IPR056302">
    <property type="entry name" value="CHD1-2/Hrp3_HTH"/>
</dbReference>
<feature type="compositionally biased region" description="Basic and acidic residues" evidence="3">
    <location>
        <begin position="598"/>
        <end position="617"/>
    </location>
</feature>
<feature type="compositionally biased region" description="Basic and acidic residues" evidence="3">
    <location>
        <begin position="261"/>
        <end position="285"/>
    </location>
</feature>
<comment type="subcellular location">
    <subcellularLocation>
        <location evidence="1">Nucleus</location>
    </subcellularLocation>
</comment>